<dbReference type="PANTHER" id="PTHR10545:SF29">
    <property type="entry name" value="GH14572P-RELATED"/>
    <property type="match status" value="1"/>
</dbReference>
<evidence type="ECO:0000313" key="5">
    <source>
        <dbReference type="EMBL" id="AXE18055.1"/>
    </source>
</evidence>
<evidence type="ECO:0000259" key="4">
    <source>
        <dbReference type="PROSITE" id="PS51186"/>
    </source>
</evidence>
<dbReference type="PANTHER" id="PTHR10545">
    <property type="entry name" value="DIAMINE N-ACETYLTRANSFERASE"/>
    <property type="match status" value="1"/>
</dbReference>
<dbReference type="GO" id="GO:0008080">
    <property type="term" value="F:N-acetyltransferase activity"/>
    <property type="evidence" value="ECO:0007669"/>
    <property type="project" value="TreeGrafter"/>
</dbReference>
<keyword evidence="6" id="KW-1185">Reference proteome</keyword>
<organism evidence="5 6">
    <name type="scientific">Runella rosea</name>
    <dbReference type="NCBI Taxonomy" id="2259595"/>
    <lineage>
        <taxon>Bacteria</taxon>
        <taxon>Pseudomonadati</taxon>
        <taxon>Bacteroidota</taxon>
        <taxon>Cytophagia</taxon>
        <taxon>Cytophagales</taxon>
        <taxon>Spirosomataceae</taxon>
        <taxon>Runella</taxon>
    </lineage>
</organism>
<evidence type="ECO:0000256" key="3">
    <source>
        <dbReference type="ARBA" id="ARBA00023315"/>
    </source>
</evidence>
<feature type="domain" description="N-acetyltransferase" evidence="4">
    <location>
        <begin position="3"/>
        <end position="149"/>
    </location>
</feature>
<dbReference type="EMBL" id="CP030850">
    <property type="protein sequence ID" value="AXE18055.1"/>
    <property type="molecule type" value="Genomic_DNA"/>
</dbReference>
<keyword evidence="2 5" id="KW-0808">Transferase</keyword>
<dbReference type="FunFam" id="3.40.630.30:FF:000064">
    <property type="entry name" value="GNAT family acetyltransferase"/>
    <property type="match status" value="1"/>
</dbReference>
<accession>A0A344THD4</accession>
<dbReference type="Gene3D" id="3.40.630.30">
    <property type="match status" value="1"/>
</dbReference>
<dbReference type="Pfam" id="PF00583">
    <property type="entry name" value="Acetyltransf_1"/>
    <property type="match status" value="1"/>
</dbReference>
<dbReference type="AlphaFoldDB" id="A0A344THD4"/>
<evidence type="ECO:0000256" key="2">
    <source>
        <dbReference type="ARBA" id="ARBA00022679"/>
    </source>
</evidence>
<gene>
    <name evidence="5" type="ORF">DR864_10070</name>
</gene>
<dbReference type="KEGG" id="run:DR864_10070"/>
<dbReference type="SUPFAM" id="SSF55729">
    <property type="entry name" value="Acyl-CoA N-acyltransferases (Nat)"/>
    <property type="match status" value="1"/>
</dbReference>
<sequence length="149" mass="17260">MNITIRRGTAEDVPQAFELVQELALYEKAPEQVTNTPEMMLKDGFGPEPIFGLFVAEVDGKVVGISLYYYRYSTWKGKRLYLEDIVVTESMRGYGLGKQLFDVTVEEAKNTQCTGMMWQVLDWNEPAIQFYKKYGTRFDEGWINCHLDF</sequence>
<reference evidence="5 6" key="1">
    <citation type="submission" date="2018-07" db="EMBL/GenBank/DDBJ databases">
        <title>Genome sequencing of Runella.</title>
        <authorList>
            <person name="Baek M.-G."/>
            <person name="Yi H."/>
        </authorList>
    </citation>
    <scope>NUCLEOTIDE SEQUENCE [LARGE SCALE GENOMIC DNA]</scope>
    <source>
        <strain evidence="5 6">HYN0085</strain>
    </source>
</reference>
<evidence type="ECO:0000256" key="1">
    <source>
        <dbReference type="ARBA" id="ARBA00008694"/>
    </source>
</evidence>
<dbReference type="PROSITE" id="PS51186">
    <property type="entry name" value="GNAT"/>
    <property type="match status" value="1"/>
</dbReference>
<dbReference type="CDD" id="cd04301">
    <property type="entry name" value="NAT_SF"/>
    <property type="match status" value="1"/>
</dbReference>
<dbReference type="OrthoDB" id="9805924at2"/>
<dbReference type="InterPro" id="IPR051016">
    <property type="entry name" value="Diverse_Substrate_AcTransf"/>
</dbReference>
<proteinExistence type="inferred from homology"/>
<protein>
    <submittedName>
        <fullName evidence="5">GNAT family N-acetyltransferase</fullName>
    </submittedName>
</protein>
<evidence type="ECO:0000313" key="6">
    <source>
        <dbReference type="Proteomes" id="UP000251993"/>
    </source>
</evidence>
<dbReference type="InterPro" id="IPR016181">
    <property type="entry name" value="Acyl_CoA_acyltransferase"/>
</dbReference>
<name>A0A344THD4_9BACT</name>
<keyword evidence="3" id="KW-0012">Acyltransferase</keyword>
<dbReference type="RefSeq" id="WP_114066840.1">
    <property type="nucleotide sequence ID" value="NZ_CP030850.1"/>
</dbReference>
<comment type="similarity">
    <text evidence="1">Belongs to the acetyltransferase family.</text>
</comment>
<dbReference type="Proteomes" id="UP000251993">
    <property type="component" value="Chromosome"/>
</dbReference>
<dbReference type="InterPro" id="IPR000182">
    <property type="entry name" value="GNAT_dom"/>
</dbReference>